<protein>
    <submittedName>
        <fullName evidence="1">Uncharacterized protein</fullName>
    </submittedName>
</protein>
<evidence type="ECO:0000313" key="2">
    <source>
        <dbReference type="Proteomes" id="UP000006882"/>
    </source>
</evidence>
<evidence type="ECO:0000313" key="1">
    <source>
        <dbReference type="EMBL" id="ONH89659.1"/>
    </source>
</evidence>
<gene>
    <name evidence="1" type="ORF">PRUPE_8G007300</name>
</gene>
<proteinExistence type="predicted"/>
<keyword evidence="2" id="KW-1185">Reference proteome</keyword>
<name>A0A251MTQ8_PRUPE</name>
<accession>A0A251MTQ8</accession>
<reference evidence="1 2" key="1">
    <citation type="journal article" date="2013" name="Nat. Genet.">
        <title>The high-quality draft genome of peach (Prunus persica) identifies unique patterns of genetic diversity, domestication and genome evolution.</title>
        <authorList>
            <consortium name="International Peach Genome Initiative"/>
            <person name="Verde I."/>
            <person name="Abbott A.G."/>
            <person name="Scalabrin S."/>
            <person name="Jung S."/>
            <person name="Shu S."/>
            <person name="Marroni F."/>
            <person name="Zhebentyayeva T."/>
            <person name="Dettori M.T."/>
            <person name="Grimwood J."/>
            <person name="Cattonaro F."/>
            <person name="Zuccolo A."/>
            <person name="Rossini L."/>
            <person name="Jenkins J."/>
            <person name="Vendramin E."/>
            <person name="Meisel L.A."/>
            <person name="Decroocq V."/>
            <person name="Sosinski B."/>
            <person name="Prochnik S."/>
            <person name="Mitros T."/>
            <person name="Policriti A."/>
            <person name="Cipriani G."/>
            <person name="Dondini L."/>
            <person name="Ficklin S."/>
            <person name="Goodstein D.M."/>
            <person name="Xuan P."/>
            <person name="Del Fabbro C."/>
            <person name="Aramini V."/>
            <person name="Copetti D."/>
            <person name="Gonzalez S."/>
            <person name="Horner D.S."/>
            <person name="Falchi R."/>
            <person name="Lucas S."/>
            <person name="Mica E."/>
            <person name="Maldonado J."/>
            <person name="Lazzari B."/>
            <person name="Bielenberg D."/>
            <person name="Pirona R."/>
            <person name="Miculan M."/>
            <person name="Barakat A."/>
            <person name="Testolin R."/>
            <person name="Stella A."/>
            <person name="Tartarini S."/>
            <person name="Tonutti P."/>
            <person name="Arus P."/>
            <person name="Orellana A."/>
            <person name="Wells C."/>
            <person name="Main D."/>
            <person name="Vizzotto G."/>
            <person name="Silva H."/>
            <person name="Salamini F."/>
            <person name="Schmutz J."/>
            <person name="Morgante M."/>
            <person name="Rokhsar D.S."/>
        </authorList>
    </citation>
    <scope>NUCLEOTIDE SEQUENCE [LARGE SCALE GENOMIC DNA]</scope>
    <source>
        <strain evidence="2">cv. Nemared</strain>
    </source>
</reference>
<dbReference type="EMBL" id="CM007658">
    <property type="protein sequence ID" value="ONH89659.1"/>
    <property type="molecule type" value="Genomic_DNA"/>
</dbReference>
<organism evidence="1 2">
    <name type="scientific">Prunus persica</name>
    <name type="common">Peach</name>
    <name type="synonym">Amygdalus persica</name>
    <dbReference type="NCBI Taxonomy" id="3760"/>
    <lineage>
        <taxon>Eukaryota</taxon>
        <taxon>Viridiplantae</taxon>
        <taxon>Streptophyta</taxon>
        <taxon>Embryophyta</taxon>
        <taxon>Tracheophyta</taxon>
        <taxon>Spermatophyta</taxon>
        <taxon>Magnoliopsida</taxon>
        <taxon>eudicotyledons</taxon>
        <taxon>Gunneridae</taxon>
        <taxon>Pentapetalae</taxon>
        <taxon>rosids</taxon>
        <taxon>fabids</taxon>
        <taxon>Rosales</taxon>
        <taxon>Rosaceae</taxon>
        <taxon>Amygdaloideae</taxon>
        <taxon>Amygdaleae</taxon>
        <taxon>Prunus</taxon>
    </lineage>
</organism>
<sequence length="73" mass="8621">MACVGKWQAKFQWYKSQQQPGASLAQGLHQHVVKTKADRLNLKHFDPFLGHFFISLKHLSFKASFFRQNLKYR</sequence>
<dbReference type="Gramene" id="ONH89659">
    <property type="protein sequence ID" value="ONH89659"/>
    <property type="gene ID" value="PRUPE_8G007300"/>
</dbReference>
<dbReference type="Proteomes" id="UP000006882">
    <property type="component" value="Chromosome G8"/>
</dbReference>
<dbReference type="AlphaFoldDB" id="A0A251MTQ8"/>